<keyword evidence="2" id="KW-1185">Reference proteome</keyword>
<reference evidence="1" key="1">
    <citation type="submission" date="2022-10" db="EMBL/GenBank/DDBJ databases">
        <title>The complete genomes of actinobacterial strains from the NBC collection.</title>
        <authorList>
            <person name="Joergensen T.S."/>
            <person name="Alvarez Arevalo M."/>
            <person name="Sterndorff E.B."/>
            <person name="Faurdal D."/>
            <person name="Vuksanovic O."/>
            <person name="Mourched A.-S."/>
            <person name="Charusanti P."/>
            <person name="Shaw S."/>
            <person name="Blin K."/>
            <person name="Weber T."/>
        </authorList>
    </citation>
    <scope>NUCLEOTIDE SEQUENCE</scope>
    <source>
        <strain evidence="1">NBC_01482</strain>
    </source>
</reference>
<proteinExistence type="predicted"/>
<evidence type="ECO:0000313" key="2">
    <source>
        <dbReference type="Proteomes" id="UP001432062"/>
    </source>
</evidence>
<dbReference type="RefSeq" id="WP_329406818.1">
    <property type="nucleotide sequence ID" value="NZ_CP109441.1"/>
</dbReference>
<name>A0ABZ1YLG7_9NOCA</name>
<sequence>MRYRLSVVAPSAVEVVRYAGGWLFDRVMAGWDVTVLVADHTDVRPLQILGATVLDLERSLASPRSPIPHTVAVAVDLYESDERVRRGVLDILDCDQSEVALLGEVCPSELSRRIGSVQHRLSRAARTFKAQALAAAAVSVESVESVEVLHSRSLSTPRPPTADLVLA</sequence>
<organism evidence="1 2">
    <name type="scientific">Nocardia vinacea</name>
    <dbReference type="NCBI Taxonomy" id="96468"/>
    <lineage>
        <taxon>Bacteria</taxon>
        <taxon>Bacillati</taxon>
        <taxon>Actinomycetota</taxon>
        <taxon>Actinomycetes</taxon>
        <taxon>Mycobacteriales</taxon>
        <taxon>Nocardiaceae</taxon>
        <taxon>Nocardia</taxon>
    </lineage>
</organism>
<dbReference type="Proteomes" id="UP001432062">
    <property type="component" value="Chromosome"/>
</dbReference>
<dbReference type="EMBL" id="CP109441">
    <property type="protein sequence ID" value="WUV44069.1"/>
    <property type="molecule type" value="Genomic_DNA"/>
</dbReference>
<evidence type="ECO:0000313" key="1">
    <source>
        <dbReference type="EMBL" id="WUV44069.1"/>
    </source>
</evidence>
<gene>
    <name evidence="1" type="ORF">OG563_33510</name>
</gene>
<protein>
    <submittedName>
        <fullName evidence="1">Uncharacterized protein</fullName>
    </submittedName>
</protein>
<accession>A0ABZ1YLG7</accession>